<dbReference type="EMBL" id="JAHLFT010000064">
    <property type="protein sequence ID" value="MBU3828423.1"/>
    <property type="molecule type" value="Genomic_DNA"/>
</dbReference>
<protein>
    <submittedName>
        <fullName evidence="5">Helix-turn-helix transcriptional regulator</fullName>
    </submittedName>
</protein>
<dbReference type="PANTHER" id="PTHR33204">
    <property type="entry name" value="TRANSCRIPTIONAL REGULATOR, MARR FAMILY"/>
    <property type="match status" value="1"/>
</dbReference>
<evidence type="ECO:0000256" key="1">
    <source>
        <dbReference type="ARBA" id="ARBA00023015"/>
    </source>
</evidence>
<reference evidence="5" key="1">
    <citation type="journal article" date="2021" name="PeerJ">
        <title>Extensive microbial diversity within the chicken gut microbiome revealed by metagenomics and culture.</title>
        <authorList>
            <person name="Gilroy R."/>
            <person name="Ravi A."/>
            <person name="Getino M."/>
            <person name="Pursley I."/>
            <person name="Horton D.L."/>
            <person name="Alikhan N.F."/>
            <person name="Baker D."/>
            <person name="Gharbi K."/>
            <person name="Hall N."/>
            <person name="Watson M."/>
            <person name="Adriaenssens E.M."/>
            <person name="Foster-Nyarko E."/>
            <person name="Jarju S."/>
            <person name="Secka A."/>
            <person name="Antonio M."/>
            <person name="Oren A."/>
            <person name="Chaudhuri R.R."/>
            <person name="La Ragione R."/>
            <person name="Hildebrand F."/>
            <person name="Pallen M.J."/>
        </authorList>
    </citation>
    <scope>NUCLEOTIDE SEQUENCE</scope>
    <source>
        <strain evidence="5">F6-686</strain>
    </source>
</reference>
<dbReference type="InterPro" id="IPR036388">
    <property type="entry name" value="WH-like_DNA-bd_sf"/>
</dbReference>
<evidence type="ECO:0000259" key="4">
    <source>
        <dbReference type="PROSITE" id="PS51118"/>
    </source>
</evidence>
<keyword evidence="3" id="KW-0804">Transcription</keyword>
<dbReference type="SUPFAM" id="SSF46785">
    <property type="entry name" value="Winged helix' DNA-binding domain"/>
    <property type="match status" value="1"/>
</dbReference>
<evidence type="ECO:0000256" key="3">
    <source>
        <dbReference type="ARBA" id="ARBA00023163"/>
    </source>
</evidence>
<accession>A0A9E2NTM9</accession>
<keyword evidence="1" id="KW-0805">Transcription regulation</keyword>
<dbReference type="Pfam" id="PF01638">
    <property type="entry name" value="HxlR"/>
    <property type="match status" value="1"/>
</dbReference>
<dbReference type="PROSITE" id="PS51118">
    <property type="entry name" value="HTH_HXLR"/>
    <property type="match status" value="1"/>
</dbReference>
<dbReference type="InterPro" id="IPR002577">
    <property type="entry name" value="HTH_HxlR"/>
</dbReference>
<proteinExistence type="predicted"/>
<dbReference type="InterPro" id="IPR036390">
    <property type="entry name" value="WH_DNA-bd_sf"/>
</dbReference>
<evidence type="ECO:0000256" key="2">
    <source>
        <dbReference type="ARBA" id="ARBA00023125"/>
    </source>
</evidence>
<dbReference type="Gene3D" id="1.10.10.10">
    <property type="entry name" value="Winged helix-like DNA-binding domain superfamily/Winged helix DNA-binding domain"/>
    <property type="match status" value="1"/>
</dbReference>
<dbReference type="GO" id="GO:0003677">
    <property type="term" value="F:DNA binding"/>
    <property type="evidence" value="ECO:0007669"/>
    <property type="project" value="UniProtKB-KW"/>
</dbReference>
<gene>
    <name evidence="5" type="ORF">H9806_04710</name>
</gene>
<organism evidence="5 6">
    <name type="scientific">Candidatus Lactobacillus pullistercoris</name>
    <dbReference type="NCBI Taxonomy" id="2838636"/>
    <lineage>
        <taxon>Bacteria</taxon>
        <taxon>Bacillati</taxon>
        <taxon>Bacillota</taxon>
        <taxon>Bacilli</taxon>
        <taxon>Lactobacillales</taxon>
        <taxon>Lactobacillaceae</taxon>
        <taxon>Lactobacillus</taxon>
    </lineage>
</organism>
<evidence type="ECO:0000313" key="6">
    <source>
        <dbReference type="Proteomes" id="UP000823844"/>
    </source>
</evidence>
<sequence length="119" mass="13455">MAQGVKEKSINDCGCKHPEDYELCNHFINAFQIIGKKWNGLIICSLCDTKEMRFKDLAHSVEACSDRVLVERLKELEDAKIIKRTVDQKTGIISYGLTKKGAALEPVFDSVHAWADKWA</sequence>
<dbReference type="PANTHER" id="PTHR33204:SF37">
    <property type="entry name" value="HTH-TYPE TRANSCRIPTIONAL REGULATOR YODB"/>
    <property type="match status" value="1"/>
</dbReference>
<name>A0A9E2NTM9_9LACO</name>
<keyword evidence="2" id="KW-0238">DNA-binding</keyword>
<dbReference type="AlphaFoldDB" id="A0A9E2NTM9"/>
<evidence type="ECO:0000313" key="5">
    <source>
        <dbReference type="EMBL" id="MBU3828423.1"/>
    </source>
</evidence>
<reference evidence="5" key="2">
    <citation type="submission" date="2021-04" db="EMBL/GenBank/DDBJ databases">
        <authorList>
            <person name="Gilroy R."/>
        </authorList>
    </citation>
    <scope>NUCLEOTIDE SEQUENCE</scope>
    <source>
        <strain evidence="5">F6-686</strain>
    </source>
</reference>
<feature type="domain" description="HTH hxlR-type" evidence="4">
    <location>
        <begin position="24"/>
        <end position="119"/>
    </location>
</feature>
<comment type="caution">
    <text evidence="5">The sequence shown here is derived from an EMBL/GenBank/DDBJ whole genome shotgun (WGS) entry which is preliminary data.</text>
</comment>
<dbReference type="Proteomes" id="UP000823844">
    <property type="component" value="Unassembled WGS sequence"/>
</dbReference>